<evidence type="ECO:0000313" key="5">
    <source>
        <dbReference type="EMBL" id="TGB47913.1"/>
    </source>
</evidence>
<sequence length="280" mass="30803">MNNDDLKDRRNAALAENKCFTKGRLRDEFRMKPAPGAVPVKWYKSSYGGKYGVYRISDCIPMREKRPQTEKQQLASARLAIQAKLKSERGRCAVQAHNWLSQEPLFLDTETTGLDAKAEALEIGLVDALGCVVYETRLKPTVSISPEASAVHGIDEVALVDAPCWSDVAERLQFHIGQRPLVIFNAGFDIRILKQTAAAHNDPADWLDSLTTHCAMMLSAGYYGATNRYGTISLAGAASQSGLTWTGPAHSAVTDAVMTAQVVNAIAEYYSQLQCEMREF</sequence>
<evidence type="ECO:0000256" key="2">
    <source>
        <dbReference type="ARBA" id="ARBA00022801"/>
    </source>
</evidence>
<dbReference type="Pfam" id="PF00929">
    <property type="entry name" value="RNase_T"/>
    <property type="match status" value="1"/>
</dbReference>
<dbReference type="GO" id="GO:0003676">
    <property type="term" value="F:nucleic acid binding"/>
    <property type="evidence" value="ECO:0007669"/>
    <property type="project" value="InterPro"/>
</dbReference>
<comment type="caution">
    <text evidence="5">The sequence shown here is derived from an EMBL/GenBank/DDBJ whole genome shotgun (WGS) entry which is preliminary data.</text>
</comment>
<dbReference type="GO" id="GO:0008408">
    <property type="term" value="F:3'-5' exonuclease activity"/>
    <property type="evidence" value="ECO:0007669"/>
    <property type="project" value="TreeGrafter"/>
</dbReference>
<keyword evidence="2" id="KW-0378">Hydrolase</keyword>
<dbReference type="SMART" id="SM00479">
    <property type="entry name" value="EXOIII"/>
    <property type="match status" value="1"/>
</dbReference>
<dbReference type="Proteomes" id="UP000298060">
    <property type="component" value="Unassembled WGS sequence"/>
</dbReference>
<evidence type="ECO:0000256" key="1">
    <source>
        <dbReference type="ARBA" id="ARBA00022722"/>
    </source>
</evidence>
<evidence type="ECO:0000313" key="6">
    <source>
        <dbReference type="Proteomes" id="UP000298060"/>
    </source>
</evidence>
<dbReference type="GO" id="GO:0006259">
    <property type="term" value="P:DNA metabolic process"/>
    <property type="evidence" value="ECO:0007669"/>
    <property type="project" value="UniProtKB-ARBA"/>
</dbReference>
<dbReference type="AlphaFoldDB" id="A0A3Y0NJG6"/>
<feature type="domain" description="Exonuclease" evidence="4">
    <location>
        <begin position="103"/>
        <end position="272"/>
    </location>
</feature>
<reference evidence="5 6" key="1">
    <citation type="submission" date="2018-03" db="EMBL/GenBank/DDBJ databases">
        <title>Non-Typhoidal Salmonella genome sequencing and assembly.</title>
        <authorList>
            <person name="Matchawe C."/>
        </authorList>
    </citation>
    <scope>NUCLEOTIDE SEQUENCE [LARGE SCALE GENOMIC DNA]</scope>
    <source>
        <strain evidence="5 6">108ev</strain>
    </source>
</reference>
<dbReference type="CDD" id="cd06127">
    <property type="entry name" value="DEDDh"/>
    <property type="match status" value="1"/>
</dbReference>
<gene>
    <name evidence="5" type="ORF">C9E94_23665</name>
</gene>
<dbReference type="InterPro" id="IPR013520">
    <property type="entry name" value="Ribonucl_H"/>
</dbReference>
<dbReference type="EMBL" id="PYJR01000141">
    <property type="protein sequence ID" value="TGB47913.1"/>
    <property type="molecule type" value="Genomic_DNA"/>
</dbReference>
<evidence type="ECO:0000256" key="3">
    <source>
        <dbReference type="ARBA" id="ARBA00022839"/>
    </source>
</evidence>
<dbReference type="InterPro" id="IPR012337">
    <property type="entry name" value="RNaseH-like_sf"/>
</dbReference>
<evidence type="ECO:0000259" key="4">
    <source>
        <dbReference type="SMART" id="SM00479"/>
    </source>
</evidence>
<dbReference type="PANTHER" id="PTHR30231">
    <property type="entry name" value="DNA POLYMERASE III SUBUNIT EPSILON"/>
    <property type="match status" value="1"/>
</dbReference>
<keyword evidence="1" id="KW-0540">Nuclease</keyword>
<accession>A0A3Y0NJG6</accession>
<protein>
    <recommendedName>
        <fullName evidence="4">Exonuclease domain-containing protein</fullName>
    </recommendedName>
</protein>
<dbReference type="InterPro" id="IPR036397">
    <property type="entry name" value="RNaseH_sf"/>
</dbReference>
<dbReference type="PANTHER" id="PTHR30231:SF4">
    <property type="entry name" value="PROTEIN NEN2"/>
    <property type="match status" value="1"/>
</dbReference>
<name>A0A3Y0NJG6_SALET</name>
<dbReference type="SUPFAM" id="SSF53098">
    <property type="entry name" value="Ribonuclease H-like"/>
    <property type="match status" value="1"/>
</dbReference>
<proteinExistence type="predicted"/>
<organism evidence="5 6">
    <name type="scientific">Salmonella enterica I</name>
    <dbReference type="NCBI Taxonomy" id="59201"/>
    <lineage>
        <taxon>Bacteria</taxon>
        <taxon>Pseudomonadati</taxon>
        <taxon>Pseudomonadota</taxon>
        <taxon>Gammaproteobacteria</taxon>
        <taxon>Enterobacterales</taxon>
        <taxon>Enterobacteriaceae</taxon>
        <taxon>Salmonella</taxon>
    </lineage>
</organism>
<dbReference type="Gene3D" id="3.30.420.10">
    <property type="entry name" value="Ribonuclease H-like superfamily/Ribonuclease H"/>
    <property type="match status" value="1"/>
</dbReference>
<keyword evidence="3" id="KW-0269">Exonuclease</keyword>